<organism evidence="1">
    <name type="scientific">Mus musculus</name>
    <name type="common">Mouse</name>
    <dbReference type="NCBI Taxonomy" id="10090"/>
    <lineage>
        <taxon>Eukaryota</taxon>
        <taxon>Metazoa</taxon>
        <taxon>Chordata</taxon>
        <taxon>Craniata</taxon>
        <taxon>Vertebrata</taxon>
        <taxon>Euteleostomi</taxon>
        <taxon>Mammalia</taxon>
        <taxon>Eutheria</taxon>
        <taxon>Euarchontoglires</taxon>
        <taxon>Glires</taxon>
        <taxon>Rodentia</taxon>
        <taxon>Myomorpha</taxon>
        <taxon>Muroidea</taxon>
        <taxon>Muridae</taxon>
        <taxon>Murinae</taxon>
        <taxon>Mus</taxon>
        <taxon>Mus</taxon>
    </lineage>
</organism>
<reference evidence="1" key="2">
    <citation type="journal article" date="2000" name="Genome Res.">
        <title>Normalization and subtraction of cap-trapper-selected cDNAs to prepare full-length cDNA libraries for rapid discovery of new genes.</title>
        <authorList>
            <person name="Carninci P."/>
            <person name="Shibata Y."/>
            <person name="Hayatsu N."/>
            <person name="Sugahara Y."/>
            <person name="Shibata K."/>
            <person name="Itoh M."/>
            <person name="Konno H."/>
            <person name="Okazaki Y."/>
            <person name="Muramatsu M."/>
            <person name="Hayashizaki Y."/>
        </authorList>
    </citation>
    <scope>NUCLEOTIDE SEQUENCE</scope>
    <source>
        <strain evidence="1">C57BL/6J</strain>
        <tissue evidence="1">Medulla oblongata</tissue>
    </source>
</reference>
<protein>
    <submittedName>
        <fullName evidence="1">Uncharacterized protein</fullName>
    </submittedName>
</protein>
<reference evidence="1" key="1">
    <citation type="journal article" date="1999" name="Methods Enzymol.">
        <title>High-efficiency full-length cDNA cloning.</title>
        <authorList>
            <person name="Carninci P."/>
            <person name="Hayashizaki Y."/>
        </authorList>
    </citation>
    <scope>NUCLEOTIDE SEQUENCE</scope>
    <source>
        <strain evidence="1">C57BL/6J</strain>
        <tissue evidence="1">Medulla oblongata</tissue>
    </source>
</reference>
<name>Q9D389_MOUSE</name>
<evidence type="ECO:0000313" key="2">
    <source>
        <dbReference type="MGI" id="MGI:108408"/>
    </source>
</evidence>
<reference evidence="1" key="7">
    <citation type="journal article" date="2005" name="Science">
        <title>The Transcriptional Landscape of the Mammalian Genome.</title>
        <authorList>
            <consortium name="The FANTOM Consortium"/>
            <consortium name="Riken Genome Exploration Research Group and Genome Science Group (Genome Network Project Core Group)"/>
        </authorList>
    </citation>
    <scope>NUCLEOTIDE SEQUENCE</scope>
    <source>
        <strain evidence="1">C57BL/6J</strain>
        <tissue evidence="1">Medulla oblongata</tissue>
    </source>
</reference>
<evidence type="ECO:0000313" key="1">
    <source>
        <dbReference type="EMBL" id="BAB31122.1"/>
    </source>
</evidence>
<reference evidence="1" key="4">
    <citation type="submission" date="2000-07" db="EMBL/GenBank/DDBJ databases">
        <authorList>
            <person name="Adachi J."/>
            <person name="Aizawa K."/>
            <person name="Akahira S."/>
            <person name="Akimura T."/>
            <person name="Arai A."/>
            <person name="Aono H."/>
            <person name="Arakawa T."/>
            <person name="Bono H."/>
            <person name="Carninci P."/>
            <person name="Fukuda S."/>
            <person name="Fukunishi Y."/>
            <person name="Furuno M."/>
            <person name="Hanagaki T."/>
            <person name="Hara A."/>
            <person name="Hayatsu N."/>
            <person name="Hiramoto K."/>
            <person name="Hiraoka T."/>
            <person name="Hori F."/>
            <person name="Imotani K."/>
            <person name="Ishii Y."/>
            <person name="Itoh M."/>
            <person name="Izawa M."/>
            <person name="Kasukawa T."/>
            <person name="Kato H."/>
            <person name="Kawai J."/>
            <person name="Kojima Y."/>
            <person name="Konno H."/>
            <person name="Kouda M."/>
            <person name="Koya S."/>
            <person name="Kurihara C."/>
            <person name="Matsuyama T."/>
            <person name="Miyazaki A."/>
            <person name="Nishi K."/>
            <person name="Nomura K."/>
            <person name="Numazaki R."/>
            <person name="Ohno M."/>
            <person name="Okazaki Y."/>
            <person name="Okido T."/>
            <person name="Owa C."/>
            <person name="Saito H."/>
            <person name="Saito R."/>
            <person name="Sakai C."/>
            <person name="Sakai K."/>
            <person name="Sano H."/>
            <person name="Sasaki D."/>
            <person name="Shibata K."/>
            <person name="Shibata Y."/>
            <person name="Shinagawa A."/>
            <person name="Shiraki T."/>
            <person name="Sogabe Y."/>
            <person name="Suzuki H."/>
            <person name="Tagami M."/>
            <person name="Tagawa A."/>
            <person name="Takahashi F."/>
            <person name="Tanaka T."/>
            <person name="Tejima Y."/>
            <person name="Toya T."/>
            <person name="Yamamura T."/>
            <person name="Yasunishi A."/>
            <person name="Yoshida K."/>
            <person name="Yoshino M."/>
            <person name="Muramatsu M."/>
            <person name="Hayashizaki Y."/>
        </authorList>
    </citation>
    <scope>NUCLEOTIDE SEQUENCE</scope>
    <source>
        <strain evidence="1">C57BL/6J</strain>
        <tissue evidence="1">Medulla oblongata</tissue>
    </source>
</reference>
<proteinExistence type="evidence at transcript level"/>
<reference evidence="1" key="8">
    <citation type="journal article" date="2005" name="Science">
        <title>Antisense Transcription in the Mammalian Transcriptome.</title>
        <authorList>
            <consortium name="RIKEN Genome Exploration Research Group and Genome Science Group (Genome Network Project Core Group) and the FANTOM Consortium"/>
        </authorList>
    </citation>
    <scope>NUCLEOTIDE SEQUENCE</scope>
    <source>
        <strain evidence="1">C57BL/6J</strain>
        <tissue evidence="1">Medulla oblongata</tissue>
    </source>
</reference>
<dbReference type="AlphaFoldDB" id="Q9D389"/>
<dbReference type="AGR" id="MGI:108408"/>
<dbReference type="MGI" id="MGI:108408">
    <property type="gene designation" value="Rgs8"/>
</dbReference>
<reference evidence="1" key="5">
    <citation type="journal article" date="2001" name="Nature">
        <title>Functional annotation of a full-length mouse cDNA collection.</title>
        <authorList>
            <consortium name="The RIKEN Genome Exploration Research Group Phase II Team and the FANTOM Consortium"/>
        </authorList>
    </citation>
    <scope>NUCLEOTIDE SEQUENCE</scope>
    <source>
        <strain evidence="1">C57BL/6J</strain>
        <tissue evidence="1">Medulla oblongata</tissue>
    </source>
</reference>
<reference evidence="1" key="6">
    <citation type="journal article" date="2002" name="Nature">
        <title>Analysis of the mouse transcriptome based on functional annotation of 60,770 full-length cDNAs.</title>
        <authorList>
            <consortium name="The FANTOM Consortium and the RIKEN Genome Exploration Research Group Phase I and II Team"/>
        </authorList>
    </citation>
    <scope>NUCLEOTIDE SEQUENCE</scope>
    <source>
        <strain evidence="1">C57BL/6J</strain>
        <tissue evidence="1">Medulla oblongata</tissue>
    </source>
</reference>
<accession>Q9D389</accession>
<gene>
    <name evidence="2" type="primary">Rgs8</name>
</gene>
<dbReference type="REPRODUCTION-2DPAGE" id="IPI00135546"/>
<reference evidence="1" key="3">
    <citation type="journal article" date="2000" name="Genome Res.">
        <title>RIKEN integrated sequence analysis (RISA) system--384-format sequencing pipeline with 384 multicapillary sequencer.</title>
        <authorList>
            <person name="Shibata K."/>
            <person name="Itoh M."/>
            <person name="Aizawa K."/>
            <person name="Nagaoka S."/>
            <person name="Sasaki N."/>
            <person name="Carninci P."/>
            <person name="Konno H."/>
            <person name="Akiyama J."/>
            <person name="Nishi K."/>
            <person name="Kitsunai T."/>
            <person name="Tashiro H."/>
            <person name="Itoh M."/>
            <person name="Sumi N."/>
            <person name="Ishii Y."/>
            <person name="Nakamura S."/>
            <person name="Hazama M."/>
            <person name="Nishine T."/>
            <person name="Harada A."/>
            <person name="Yamamoto R."/>
            <person name="Matsumoto H."/>
            <person name="Sakaguchi S."/>
            <person name="Ikegami T."/>
            <person name="Kashiwagi K."/>
            <person name="Fujiwake S."/>
            <person name="Inoue K."/>
            <person name="Togawa Y."/>
            <person name="Izawa M."/>
            <person name="Ohara E."/>
            <person name="Watahiki M."/>
            <person name="Yoneda Y."/>
            <person name="Ishikawa T."/>
            <person name="Ozawa K."/>
            <person name="Tanaka T."/>
            <person name="Matsuura S."/>
            <person name="Kawai J."/>
            <person name="Okazaki Y."/>
            <person name="Muramatsu M."/>
            <person name="Inoue Y."/>
            <person name="Kira A."/>
            <person name="Hayashizaki Y."/>
        </authorList>
    </citation>
    <scope>NUCLEOTIDE SEQUENCE</scope>
    <source>
        <strain evidence="1">C57BL/6J</strain>
        <tissue evidence="1">Medulla oblongata</tissue>
    </source>
</reference>
<dbReference type="EMBL" id="AK018215">
    <property type="protein sequence ID" value="BAB31122.1"/>
    <property type="molecule type" value="mRNA"/>
</dbReference>
<sequence length="171" mass="19231">MQQLPNFSVEGGPSWMKSGRLQCDSDSCCKPSSFSLALCWIGSKEAASWLCFLVLSPELAALRNQSCEQANALPGVCHGWARTAWTVEKLSLLEGEGMRTGERWTRWREPEEEGARQERLPSCFSISQRERGRGHIHRQDGLLARTPEVRRACRGTVVFYPCLQSVKCQLS</sequence>